<dbReference type="Proteomes" id="UP000542342">
    <property type="component" value="Unassembled WGS sequence"/>
</dbReference>
<evidence type="ECO:0000256" key="4">
    <source>
        <dbReference type="ARBA" id="ARBA00013126"/>
    </source>
</evidence>
<evidence type="ECO:0000256" key="2">
    <source>
        <dbReference type="ARBA" id="ARBA00001946"/>
    </source>
</evidence>
<evidence type="ECO:0000256" key="1">
    <source>
        <dbReference type="ARBA" id="ARBA00001936"/>
    </source>
</evidence>
<dbReference type="SUPFAM" id="SSF53659">
    <property type="entry name" value="Isocitrate/Isopropylmalate dehydrogenase-like"/>
    <property type="match status" value="1"/>
</dbReference>
<keyword evidence="7" id="KW-0520">NAD</keyword>
<dbReference type="InterPro" id="IPR050501">
    <property type="entry name" value="ICDH/IPMDH"/>
</dbReference>
<feature type="region of interest" description="Disordered" evidence="10">
    <location>
        <begin position="1"/>
        <end position="23"/>
    </location>
</feature>
<feature type="domain" description="Isopropylmalate dehydrogenase-like" evidence="11">
    <location>
        <begin position="29"/>
        <end position="373"/>
    </location>
</feature>
<dbReference type="PANTHER" id="PTHR43275">
    <property type="entry name" value="D-MALATE DEHYDROGENASE [DECARBOXYLATING]"/>
    <property type="match status" value="1"/>
</dbReference>
<comment type="similarity">
    <text evidence="3">Belongs to the isocitrate and isopropylmalate dehydrogenases family.</text>
</comment>
<dbReference type="NCBIfam" id="NF002898">
    <property type="entry name" value="PRK03437.1"/>
    <property type="match status" value="1"/>
</dbReference>
<keyword evidence="5" id="KW-0479">Metal-binding</keyword>
<dbReference type="GO" id="GO:0000287">
    <property type="term" value="F:magnesium ion binding"/>
    <property type="evidence" value="ECO:0007669"/>
    <property type="project" value="InterPro"/>
</dbReference>
<dbReference type="InterPro" id="IPR011829">
    <property type="entry name" value="TTC_DH"/>
</dbReference>
<dbReference type="RefSeq" id="WP_194538455.1">
    <property type="nucleotide sequence ID" value="NZ_JACEFB010000009.1"/>
</dbReference>
<evidence type="ECO:0000256" key="5">
    <source>
        <dbReference type="ARBA" id="ARBA00022723"/>
    </source>
</evidence>
<dbReference type="Pfam" id="PF00180">
    <property type="entry name" value="Iso_dh"/>
    <property type="match status" value="1"/>
</dbReference>
<dbReference type="PANTHER" id="PTHR43275:SF1">
    <property type="entry name" value="D-MALATE DEHYDROGENASE [DECARBOXYLATING]"/>
    <property type="match status" value="1"/>
</dbReference>
<comment type="catalytic activity">
    <reaction evidence="9">
        <text>(R)-malate + NAD(+) = pyruvate + CO2 + NADH</text>
        <dbReference type="Rhea" id="RHEA:18365"/>
        <dbReference type="ChEBI" id="CHEBI:15361"/>
        <dbReference type="ChEBI" id="CHEBI:15588"/>
        <dbReference type="ChEBI" id="CHEBI:16526"/>
        <dbReference type="ChEBI" id="CHEBI:57540"/>
        <dbReference type="ChEBI" id="CHEBI:57945"/>
        <dbReference type="EC" id="1.1.1.83"/>
    </reaction>
</comment>
<evidence type="ECO:0000313" key="13">
    <source>
        <dbReference type="Proteomes" id="UP000542342"/>
    </source>
</evidence>
<evidence type="ECO:0000256" key="8">
    <source>
        <dbReference type="ARBA" id="ARBA00023211"/>
    </source>
</evidence>
<dbReference type="Gene3D" id="3.40.718.10">
    <property type="entry name" value="Isopropylmalate Dehydrogenase"/>
    <property type="match status" value="1"/>
</dbReference>
<dbReference type="NCBIfam" id="TIGR02089">
    <property type="entry name" value="TTC"/>
    <property type="match status" value="1"/>
</dbReference>
<evidence type="ECO:0000313" key="12">
    <source>
        <dbReference type="EMBL" id="MBA2226915.1"/>
    </source>
</evidence>
<dbReference type="SMART" id="SM01329">
    <property type="entry name" value="Iso_dh"/>
    <property type="match status" value="1"/>
</dbReference>
<keyword evidence="8" id="KW-0464">Manganese</keyword>
<sequence length="379" mass="40517">MALDSTPAAASSPTPVSSPSAASSPSSLRIAVIAGDGIGPEVIEQAIRAAEAAVQRYSPARLEWNRLPWSTAYYKKHGHMLPPDGWDLLREHDAILFGAVGDPSVPDRITVHELLLPMRRRFDQYVNLRPAYLFAGVPCPLVGKKPGEIDLLVFRENTEGEYAPVGGRLYPETPAEVAVQTALFTRRGCERIMRAAFEAARRRPRKKVTSITKSNALIWGMGLWDAVFEDVRRDYPDVQSHSLLVDAAAMDLVRKPETFDVIVASNLFGDILTDLSAAVTGSIGLASSANINPTREYPSMFEPVHGSAPDIAGRGIANPLAAILSAGLMLDHLGLSAAAEAIRQAVAAVLAEGKVRTPDLGGSHTTTDMGNAVVAALQG</sequence>
<evidence type="ECO:0000256" key="10">
    <source>
        <dbReference type="SAM" id="MobiDB-lite"/>
    </source>
</evidence>
<dbReference type="InterPro" id="IPR019818">
    <property type="entry name" value="IsoCit/isopropylmalate_DH_CS"/>
</dbReference>
<protein>
    <recommendedName>
        <fullName evidence="4">D-malate dehydrogenase (decarboxylating)</fullName>
        <ecNumber evidence="4">1.1.1.83</ecNumber>
    </recommendedName>
</protein>
<dbReference type="PROSITE" id="PS00470">
    <property type="entry name" value="IDH_IMDH"/>
    <property type="match status" value="1"/>
</dbReference>
<evidence type="ECO:0000256" key="3">
    <source>
        <dbReference type="ARBA" id="ARBA00007769"/>
    </source>
</evidence>
<dbReference type="AlphaFoldDB" id="A0A7V8VFE8"/>
<comment type="caution">
    <text evidence="12">The sequence shown here is derived from an EMBL/GenBank/DDBJ whole genome shotgun (WGS) entry which is preliminary data.</text>
</comment>
<evidence type="ECO:0000256" key="6">
    <source>
        <dbReference type="ARBA" id="ARBA00023002"/>
    </source>
</evidence>
<keyword evidence="13" id="KW-1185">Reference proteome</keyword>
<keyword evidence="6 12" id="KW-0560">Oxidoreductase</keyword>
<gene>
    <name evidence="12" type="ORF">H0921_12150</name>
</gene>
<dbReference type="InterPro" id="IPR024084">
    <property type="entry name" value="IsoPropMal-DH-like_dom"/>
</dbReference>
<reference evidence="12 13" key="1">
    <citation type="submission" date="2020-07" db="EMBL/GenBank/DDBJ databases">
        <title>Thermogemmata thermophila gen. nov., sp. nov., a novel moderate thermophilic planctomycete from a Kamchatka hot spring.</title>
        <authorList>
            <person name="Elcheninov A.G."/>
            <person name="Podosokorskaya O.A."/>
            <person name="Kovaleva O.L."/>
            <person name="Novikov A."/>
            <person name="Bonch-Osmolovskaya E.A."/>
            <person name="Toshchakov S.V."/>
            <person name="Kublanov I.V."/>
        </authorList>
    </citation>
    <scope>NUCLEOTIDE SEQUENCE [LARGE SCALE GENOMIC DNA]</scope>
    <source>
        <strain evidence="12 13">2918</strain>
    </source>
</reference>
<organism evidence="12 13">
    <name type="scientific">Thermogemmata fonticola</name>
    <dbReference type="NCBI Taxonomy" id="2755323"/>
    <lineage>
        <taxon>Bacteria</taxon>
        <taxon>Pseudomonadati</taxon>
        <taxon>Planctomycetota</taxon>
        <taxon>Planctomycetia</taxon>
        <taxon>Gemmatales</taxon>
        <taxon>Gemmataceae</taxon>
        <taxon>Thermogemmata</taxon>
    </lineage>
</organism>
<comment type="cofactor">
    <cofactor evidence="2">
        <name>Mg(2+)</name>
        <dbReference type="ChEBI" id="CHEBI:18420"/>
    </cofactor>
</comment>
<evidence type="ECO:0000256" key="9">
    <source>
        <dbReference type="ARBA" id="ARBA00049301"/>
    </source>
</evidence>
<evidence type="ECO:0000259" key="11">
    <source>
        <dbReference type="SMART" id="SM01329"/>
    </source>
</evidence>
<comment type="cofactor">
    <cofactor evidence="1">
        <name>Mn(2+)</name>
        <dbReference type="ChEBI" id="CHEBI:29035"/>
    </cofactor>
</comment>
<evidence type="ECO:0000256" key="7">
    <source>
        <dbReference type="ARBA" id="ARBA00023027"/>
    </source>
</evidence>
<dbReference type="GO" id="GO:0051287">
    <property type="term" value="F:NAD binding"/>
    <property type="evidence" value="ECO:0007669"/>
    <property type="project" value="InterPro"/>
</dbReference>
<dbReference type="GO" id="GO:0046553">
    <property type="term" value="F:D-malate dehydrogenase (decarboxylating) (NAD+) activity"/>
    <property type="evidence" value="ECO:0007669"/>
    <property type="project" value="UniProtKB-EC"/>
</dbReference>
<accession>A0A7V8VFE8</accession>
<dbReference type="EMBL" id="JACEFB010000009">
    <property type="protein sequence ID" value="MBA2226915.1"/>
    <property type="molecule type" value="Genomic_DNA"/>
</dbReference>
<proteinExistence type="inferred from homology"/>
<name>A0A7V8VFE8_9BACT</name>
<dbReference type="EC" id="1.1.1.83" evidence="4"/>